<comment type="caution">
    <text evidence="6">The sequence shown here is derived from an EMBL/GenBank/DDBJ whole genome shotgun (WGS) entry which is preliminary data.</text>
</comment>
<organism evidence="6 7">
    <name type="scientific">candidate division LCP-89 bacterium B3_LCP</name>
    <dbReference type="NCBI Taxonomy" id="2012998"/>
    <lineage>
        <taxon>Bacteria</taxon>
        <taxon>Pseudomonadati</taxon>
        <taxon>Bacteria division LCP-89</taxon>
    </lineage>
</organism>
<dbReference type="Pfam" id="PF13525">
    <property type="entry name" value="YfiO"/>
    <property type="match status" value="1"/>
</dbReference>
<protein>
    <recommendedName>
        <fullName evidence="5">Outer membrane lipoprotein BamD-like domain-containing protein</fullName>
    </recommendedName>
</protein>
<evidence type="ECO:0000256" key="3">
    <source>
        <dbReference type="SAM" id="MobiDB-lite"/>
    </source>
</evidence>
<dbReference type="SUPFAM" id="SSF48452">
    <property type="entry name" value="TPR-like"/>
    <property type="match status" value="1"/>
</dbReference>
<evidence type="ECO:0000256" key="4">
    <source>
        <dbReference type="SAM" id="Phobius"/>
    </source>
</evidence>
<sequence length="743" mass="82556">MNINPLGNSAGNQVLGVMVDGKDLRIAHLGSENGQIIIHSLESYVLPTRLGKIRKSEVTFPAAIEDERGDVLGFDESDQESEGFDDIIEDLDEEGEDVSSSIIHIFDKYPLKQARIAANIPEGQATYYSFDSDFGLNGKKLKSRLQEEIAPLAGGSLETAIVDHFKTDSDNLMVVVSEGNIPIMEEILDVKNFLSSGNPYFCQVNANEISLVNLVRLSIDPADDIITAVIYIGADFSRVILMKGKDPISFIQAIHEGYHSPQVCQTLFSKILLEQEEAGIPEIDKIVLAGEIGMTRAHDFFTKQFPNIDVQPITSGPLDTGMLKNEEIAIFPNFAIPVAMAWEALDRKNPDFIRADLLPPSIVENQRSFKIAWHGLLLLGVIFVCMLFLSYFGITRFKEIQALKSSISTKQSSIESLQQDLLYISQLQSQINQNNSNLSFLDSLVVDANKWSRLFAKLSTDFKNINRIWIERIQSTPEGFTMQGKSLSRDKIPVLAAGFSGVNLRRVSRIISEAGQVEYQFELDANIPIPPEKEIATVSDVSSDRNQDIAGSIKDGLQPSDKTISREKSEKTASVTRSNVNSGKKGEFTPLYKGTTVSSSKSKVADKPKTKLAQRKTTSTAITQLYANGMNLIKNRDIENAAVEFKKLVLKYPTSDEAPSAYYWIGECAFSQKHYEEAIEAFTTSLRYNDNPKRQAGMVMLGMSYLKLGNEEKAQKQFESLLDAFPEGEFTETAQRKLKELTG</sequence>
<dbReference type="Proteomes" id="UP000319619">
    <property type="component" value="Unassembled WGS sequence"/>
</dbReference>
<keyword evidence="1" id="KW-0732">Signal</keyword>
<dbReference type="InterPro" id="IPR011990">
    <property type="entry name" value="TPR-like_helical_dom_sf"/>
</dbReference>
<evidence type="ECO:0000256" key="2">
    <source>
        <dbReference type="PROSITE-ProRule" id="PRU00339"/>
    </source>
</evidence>
<evidence type="ECO:0000313" key="6">
    <source>
        <dbReference type="EMBL" id="TKJ39735.1"/>
    </source>
</evidence>
<keyword evidence="4" id="KW-0812">Transmembrane</keyword>
<dbReference type="EMBL" id="NJBN01000007">
    <property type="protein sequence ID" value="TKJ39735.1"/>
    <property type="molecule type" value="Genomic_DNA"/>
</dbReference>
<gene>
    <name evidence="6" type="ORF">CEE37_10685</name>
</gene>
<feature type="compositionally biased region" description="Polar residues" evidence="3">
    <location>
        <begin position="572"/>
        <end position="582"/>
    </location>
</feature>
<dbReference type="InterPro" id="IPR019734">
    <property type="entry name" value="TPR_rpt"/>
</dbReference>
<reference evidence="6 7" key="1">
    <citation type="submission" date="2017-06" db="EMBL/GenBank/DDBJ databases">
        <title>Novel microbial phyla capable of carbon fixation and sulfur reduction in deep-sea sediments.</title>
        <authorList>
            <person name="Huang J."/>
            <person name="Baker B."/>
            <person name="Wang Y."/>
        </authorList>
    </citation>
    <scope>NUCLEOTIDE SEQUENCE [LARGE SCALE GENOMIC DNA]</scope>
    <source>
        <strain evidence="6">B3_LCP</strain>
    </source>
</reference>
<feature type="transmembrane region" description="Helical" evidence="4">
    <location>
        <begin position="371"/>
        <end position="394"/>
    </location>
</feature>
<keyword evidence="4" id="KW-1133">Transmembrane helix</keyword>
<feature type="domain" description="Outer membrane lipoprotein BamD-like" evidence="5">
    <location>
        <begin position="623"/>
        <end position="741"/>
    </location>
</feature>
<keyword evidence="4" id="KW-0472">Membrane</keyword>
<feature type="region of interest" description="Disordered" evidence="3">
    <location>
        <begin position="548"/>
        <end position="587"/>
    </location>
</feature>
<accession>A0A532UXS1</accession>
<name>A0A532UXS1_UNCL8</name>
<dbReference type="PROSITE" id="PS50005">
    <property type="entry name" value="TPR"/>
    <property type="match status" value="2"/>
</dbReference>
<dbReference type="SMART" id="SM00028">
    <property type="entry name" value="TPR"/>
    <property type="match status" value="2"/>
</dbReference>
<evidence type="ECO:0000313" key="7">
    <source>
        <dbReference type="Proteomes" id="UP000319619"/>
    </source>
</evidence>
<feature type="repeat" description="TPR" evidence="2">
    <location>
        <begin position="695"/>
        <end position="728"/>
    </location>
</feature>
<feature type="repeat" description="TPR" evidence="2">
    <location>
        <begin position="659"/>
        <end position="692"/>
    </location>
</feature>
<evidence type="ECO:0000259" key="5">
    <source>
        <dbReference type="Pfam" id="PF13525"/>
    </source>
</evidence>
<dbReference type="AlphaFoldDB" id="A0A532UXS1"/>
<dbReference type="Gene3D" id="1.25.40.10">
    <property type="entry name" value="Tetratricopeptide repeat domain"/>
    <property type="match status" value="1"/>
</dbReference>
<evidence type="ECO:0000256" key="1">
    <source>
        <dbReference type="ARBA" id="ARBA00022729"/>
    </source>
</evidence>
<proteinExistence type="predicted"/>
<dbReference type="InterPro" id="IPR039565">
    <property type="entry name" value="BamD-like"/>
</dbReference>
<keyword evidence="2" id="KW-0802">TPR repeat</keyword>